<dbReference type="EMBL" id="JBEQCT010000001">
    <property type="protein sequence ID" value="MFM2484227.1"/>
    <property type="molecule type" value="Genomic_DNA"/>
</dbReference>
<reference evidence="1 2" key="1">
    <citation type="journal article" date="2013" name="Int. J. Syst. Evol. Microbiol.">
        <title>Celerinatantimonas yamalensis sp. nov., a cold-adapted diazotrophic bacterium from a cold permafrost brine.</title>
        <authorList>
            <person name="Shcherbakova V."/>
            <person name="Chuvilskaya N."/>
            <person name="Rivkina E."/>
            <person name="Demidov N."/>
            <person name="Uchaeva V."/>
            <person name="Suetin S."/>
            <person name="Suzina N."/>
            <person name="Gilichinsky D."/>
        </authorList>
    </citation>
    <scope>NUCLEOTIDE SEQUENCE [LARGE SCALE GENOMIC DNA]</scope>
    <source>
        <strain evidence="1 2">C7</strain>
    </source>
</reference>
<dbReference type="Proteomes" id="UP001629953">
    <property type="component" value="Unassembled WGS sequence"/>
</dbReference>
<dbReference type="InterPro" id="IPR007413">
    <property type="entry name" value="YcjX-like"/>
</dbReference>
<accession>A0ABW9G421</accession>
<proteinExistence type="predicted"/>
<dbReference type="PANTHER" id="PTHR38605">
    <property type="entry name" value="ATPASE-RELATED"/>
    <property type="match status" value="1"/>
</dbReference>
<evidence type="ECO:0000313" key="1">
    <source>
        <dbReference type="EMBL" id="MFM2484227.1"/>
    </source>
</evidence>
<dbReference type="InterPro" id="IPR027417">
    <property type="entry name" value="P-loop_NTPase"/>
</dbReference>
<dbReference type="Pfam" id="PF04317">
    <property type="entry name" value="DUF463"/>
    <property type="match status" value="1"/>
</dbReference>
<comment type="caution">
    <text evidence="1">The sequence shown here is derived from an EMBL/GenBank/DDBJ whole genome shotgun (WGS) entry which is preliminary data.</text>
</comment>
<gene>
    <name evidence="1" type="ORF">ABUE30_03965</name>
</gene>
<keyword evidence="2" id="KW-1185">Reference proteome</keyword>
<evidence type="ECO:0000313" key="2">
    <source>
        <dbReference type="Proteomes" id="UP001629953"/>
    </source>
</evidence>
<dbReference type="PANTHER" id="PTHR38605:SF1">
    <property type="entry name" value="ATPASE"/>
    <property type="match status" value="1"/>
</dbReference>
<name>A0ABW9G421_9GAMM</name>
<dbReference type="RefSeq" id="WP_408622364.1">
    <property type="nucleotide sequence ID" value="NZ_JBEQCT010000001.1"/>
</dbReference>
<organism evidence="1 2">
    <name type="scientific">Celerinatantimonas yamalensis</name>
    <dbReference type="NCBI Taxonomy" id="559956"/>
    <lineage>
        <taxon>Bacteria</taxon>
        <taxon>Pseudomonadati</taxon>
        <taxon>Pseudomonadota</taxon>
        <taxon>Gammaproteobacteria</taxon>
        <taxon>Celerinatantimonadaceae</taxon>
        <taxon>Celerinatantimonas</taxon>
    </lineage>
</organism>
<dbReference type="PIRSF" id="PIRSF019381">
    <property type="entry name" value="YcjX"/>
    <property type="match status" value="1"/>
</dbReference>
<dbReference type="SUPFAM" id="SSF52540">
    <property type="entry name" value="P-loop containing nucleoside triphosphate hydrolases"/>
    <property type="match status" value="1"/>
</dbReference>
<sequence length="455" mass="52258">MRSSWQMKSNEWFKRGSDQYLRIAVTGLRRSGKTTFMTALVDALLHADASAFPLWQVAASGRLMGSKQAHYESLHIPTFPYAQQREMLSQGLWPQATETLNEIRLVIRYQPSGAIRQRLFHHRDLYLDLFDYPGEWLLDLPLLEQSFQQWSDSMQQAFALTPVPTQKLFNQLSQLDSARPANDYPLDAIAEDYQHYLIAARDVGGYWLQPGRFLLPGELKGAPVLAFFPWFGQPVKHPEQLSEDSCYRVLQRRYNYYRDQVVAPFYRDYFSRFDRQVVLVDVLDALNHGEGAILQMQKALCQALESFHYGRRHIFNRLFSPRIDRVVFAASQADRVTLDQYPALALLLDELLAPAVNRIRFSGTAYQTMVTSAVVATEQGRIHGQSALRGRDLSSGEMINVFPGGVPRSIPESSFWQQHHFDFPQFLPPSKPLNQLLPHMRMDALLEYLVGDKLS</sequence>
<protein>
    <submittedName>
        <fullName evidence="1">YcjX family protein</fullName>
    </submittedName>
</protein>